<feature type="region of interest" description="Disordered" evidence="2">
    <location>
        <begin position="178"/>
        <end position="214"/>
    </location>
</feature>
<evidence type="ECO:0000256" key="2">
    <source>
        <dbReference type="SAM" id="MobiDB-lite"/>
    </source>
</evidence>
<organism evidence="3 4">
    <name type="scientific">Desmophyllum pertusum</name>
    <dbReference type="NCBI Taxonomy" id="174260"/>
    <lineage>
        <taxon>Eukaryota</taxon>
        <taxon>Metazoa</taxon>
        <taxon>Cnidaria</taxon>
        <taxon>Anthozoa</taxon>
        <taxon>Hexacorallia</taxon>
        <taxon>Scleractinia</taxon>
        <taxon>Caryophylliina</taxon>
        <taxon>Caryophylliidae</taxon>
        <taxon>Desmophyllum</taxon>
    </lineage>
</organism>
<feature type="region of interest" description="Disordered" evidence="2">
    <location>
        <begin position="584"/>
        <end position="678"/>
    </location>
</feature>
<feature type="compositionally biased region" description="Polar residues" evidence="2">
    <location>
        <begin position="239"/>
        <end position="257"/>
    </location>
</feature>
<feature type="compositionally biased region" description="Polar residues" evidence="2">
    <location>
        <begin position="434"/>
        <end position="450"/>
    </location>
</feature>
<reference evidence="3" key="1">
    <citation type="submission" date="2023-01" db="EMBL/GenBank/DDBJ databases">
        <title>Genome assembly of the deep-sea coral Lophelia pertusa.</title>
        <authorList>
            <person name="Herrera S."/>
            <person name="Cordes E."/>
        </authorList>
    </citation>
    <scope>NUCLEOTIDE SEQUENCE</scope>
    <source>
        <strain evidence="3">USNM1676648</strain>
        <tissue evidence="3">Polyp</tissue>
    </source>
</reference>
<dbReference type="AlphaFoldDB" id="A0A9W9ZX80"/>
<keyword evidence="4" id="KW-1185">Reference proteome</keyword>
<evidence type="ECO:0000313" key="3">
    <source>
        <dbReference type="EMBL" id="KAJ7389387.1"/>
    </source>
</evidence>
<evidence type="ECO:0000256" key="1">
    <source>
        <dbReference type="SAM" id="Coils"/>
    </source>
</evidence>
<feature type="compositionally biased region" description="Low complexity" evidence="2">
    <location>
        <begin position="178"/>
        <end position="206"/>
    </location>
</feature>
<dbReference type="Proteomes" id="UP001163046">
    <property type="component" value="Unassembled WGS sequence"/>
</dbReference>
<dbReference type="EMBL" id="MU825434">
    <property type="protein sequence ID" value="KAJ7389387.1"/>
    <property type="molecule type" value="Genomic_DNA"/>
</dbReference>
<dbReference type="OrthoDB" id="5971937at2759"/>
<feature type="region of interest" description="Disordered" evidence="2">
    <location>
        <begin position="236"/>
        <end position="257"/>
    </location>
</feature>
<gene>
    <name evidence="3" type="ORF">OS493_031916</name>
</gene>
<keyword evidence="1" id="KW-0175">Coiled coil</keyword>
<feature type="coiled-coil region" evidence="1">
    <location>
        <begin position="500"/>
        <end position="541"/>
    </location>
</feature>
<proteinExistence type="predicted"/>
<comment type="caution">
    <text evidence="3">The sequence shown here is derived from an EMBL/GenBank/DDBJ whole genome shotgun (WGS) entry which is preliminary data.</text>
</comment>
<feature type="region of interest" description="Disordered" evidence="2">
    <location>
        <begin position="357"/>
        <end position="389"/>
    </location>
</feature>
<feature type="compositionally biased region" description="Basic and acidic residues" evidence="2">
    <location>
        <begin position="647"/>
        <end position="661"/>
    </location>
</feature>
<protein>
    <submittedName>
        <fullName evidence="3">Uncharacterized protein</fullName>
    </submittedName>
</protein>
<feature type="region of interest" description="Disordered" evidence="2">
    <location>
        <begin position="426"/>
        <end position="463"/>
    </location>
</feature>
<sequence>MAEVEDVISDMEYQSSTVKSEDLPVVDIPGDDFHKIKIKPTETAGVKKKYSKGLRRPQQKIFKELYMKLDEILFAALRQEFEVSPGHTIDRLDMVRFLTRVVQQHLSDCPDLDKLLNLRDTVLTGRIKKVFPEVEYKRKQIKQEHYRKAWLYVNIRRKPSRTTHQGEVKIISVSTTSTWTPPVAPESTPLSQASSSPSSPTSEDQLPSPHAYTNASFEHCSPNPLVADSAEAIQYHGESPQSGSGSDGAPSSMSPQFSIGCGSVERTGLVFDNSTLQKWVISNYVQDNLSYVPVQDVVQAFKKDYNVDITYKECHQMILSAYTSPRNRLIPKKNVRVSSIGQQYVYRGIAAINKTSGESQGADASESAQANYQSEDSQEETEESWKQRVREITDERDQALKERNQALAALMELEKEHAEALGSIERLKKEHSSNKCVSSKTSKEPQSNGRAMNANHREGSSFGNLLRKFGSAKSDFSSEGDQNPDGHQDQCDYSFWKEVVTQAKNERDDLLQRLEIVKSERNSYLERLHSLEKENQRLRDAVSVRHTDLSQHRLLDDISRHFQSNCHSESDAKEALSSVLAHLKSKRKQVTPSRLNKSPKLDHANGSDQISFDDQRTHSGDCHSPAGAADSGIPSPENPDVSNGEVLSDKERLLSNGDIDKLSSNTGDEPGSKQDLLVFTSGSGMVGFTRHPLDD</sequence>
<accession>A0A9W9ZX80</accession>
<evidence type="ECO:0000313" key="4">
    <source>
        <dbReference type="Proteomes" id="UP001163046"/>
    </source>
</evidence>
<name>A0A9W9ZX80_9CNID</name>